<feature type="transmembrane region" description="Helical" evidence="1">
    <location>
        <begin position="271"/>
        <end position="292"/>
    </location>
</feature>
<feature type="domain" description="Acyltransferase 3" evidence="2">
    <location>
        <begin position="17"/>
        <end position="356"/>
    </location>
</feature>
<name>A0A7W3Y6S2_9GAMM</name>
<feature type="transmembrane region" description="Helical" evidence="1">
    <location>
        <begin position="181"/>
        <end position="199"/>
    </location>
</feature>
<dbReference type="GO" id="GO:0000271">
    <property type="term" value="P:polysaccharide biosynthetic process"/>
    <property type="evidence" value="ECO:0007669"/>
    <property type="project" value="TreeGrafter"/>
</dbReference>
<comment type="caution">
    <text evidence="3">The sequence shown here is derived from an EMBL/GenBank/DDBJ whole genome shotgun (WGS) entry which is preliminary data.</text>
</comment>
<keyword evidence="3" id="KW-0808">Transferase</keyword>
<dbReference type="AlphaFoldDB" id="A0A7W3Y6S2"/>
<accession>A0A7W3Y6S2</accession>
<evidence type="ECO:0000313" key="3">
    <source>
        <dbReference type="EMBL" id="MBB1061424.1"/>
    </source>
</evidence>
<dbReference type="GO" id="GO:0016020">
    <property type="term" value="C:membrane"/>
    <property type="evidence" value="ECO:0007669"/>
    <property type="project" value="TreeGrafter"/>
</dbReference>
<sequence>MAAVPQSQAGDAGLYFPSLDGFRGFAFMGIVAAHVFQLWEGVEIPWQLKVPNLLVHCAWAGIDAFFVLSGFLITGILLRLRGRERALRLFYFRRTLRIFPPYYTLLLLLFAWLAWSAGDWRAPFEPARLSYWVYLHNFAISAQGWDAFRPLSHLWSLAIEEQFYLLWPLLVLMLPIGRLRWVLFGFLLFAPLLRLAMTVQGSSYVPIYVLLFTRLDALAGGALTALMAATPEGRARLGTWGPRMVAFSLVVILAFYVLRHGYLLDDPLVQVVGYSVNIVGAVGVLTSLAFAPRTLGLRGFFAWGPFRWLGNRSYGGYLYHWPIAIVVHQWLLPLGMTPLWSLVDTMLATTALTLLAAEASWRLIERPCLGLRHLYPPRVAPVDVSRPVAE</sequence>
<evidence type="ECO:0000313" key="4">
    <source>
        <dbReference type="Proteomes" id="UP000523196"/>
    </source>
</evidence>
<dbReference type="InterPro" id="IPR002656">
    <property type="entry name" value="Acyl_transf_3_dom"/>
</dbReference>
<dbReference type="RefSeq" id="WP_182688210.1">
    <property type="nucleotide sequence ID" value="NZ_JACHTF010000014.1"/>
</dbReference>
<proteinExistence type="predicted"/>
<dbReference type="Pfam" id="PF01757">
    <property type="entry name" value="Acyl_transf_3"/>
    <property type="match status" value="1"/>
</dbReference>
<feature type="transmembrane region" description="Helical" evidence="1">
    <location>
        <begin position="313"/>
        <end position="332"/>
    </location>
</feature>
<reference evidence="3 4" key="1">
    <citation type="submission" date="2020-08" db="EMBL/GenBank/DDBJ databases">
        <authorList>
            <person name="Xu S."/>
            <person name="Li A."/>
        </authorList>
    </citation>
    <scope>NUCLEOTIDE SEQUENCE [LARGE SCALE GENOMIC DNA]</scope>
    <source>
        <strain evidence="3 4">119BY6-57</strain>
    </source>
</reference>
<dbReference type="PANTHER" id="PTHR23028:SF53">
    <property type="entry name" value="ACYL_TRANSF_3 DOMAIN-CONTAINING PROTEIN"/>
    <property type="match status" value="1"/>
</dbReference>
<feature type="transmembrane region" description="Helical" evidence="1">
    <location>
        <begin position="240"/>
        <end position="259"/>
    </location>
</feature>
<gene>
    <name evidence="3" type="ORF">H4F98_12670</name>
</gene>
<dbReference type="EMBL" id="JACHTF010000014">
    <property type="protein sequence ID" value="MBB1061424.1"/>
    <property type="molecule type" value="Genomic_DNA"/>
</dbReference>
<evidence type="ECO:0000256" key="1">
    <source>
        <dbReference type="SAM" id="Phobius"/>
    </source>
</evidence>
<dbReference type="Proteomes" id="UP000523196">
    <property type="component" value="Unassembled WGS sequence"/>
</dbReference>
<keyword evidence="1" id="KW-1133">Transmembrane helix</keyword>
<keyword evidence="4" id="KW-1185">Reference proteome</keyword>
<dbReference type="GO" id="GO:0016747">
    <property type="term" value="F:acyltransferase activity, transferring groups other than amino-acyl groups"/>
    <property type="evidence" value="ECO:0007669"/>
    <property type="project" value="InterPro"/>
</dbReference>
<keyword evidence="1" id="KW-0472">Membrane</keyword>
<feature type="transmembrane region" description="Helical" evidence="1">
    <location>
        <begin position="205"/>
        <end position="228"/>
    </location>
</feature>
<protein>
    <submittedName>
        <fullName evidence="3">Acyltransferase</fullName>
    </submittedName>
</protein>
<dbReference type="InterPro" id="IPR050879">
    <property type="entry name" value="Acyltransferase_3"/>
</dbReference>
<evidence type="ECO:0000259" key="2">
    <source>
        <dbReference type="Pfam" id="PF01757"/>
    </source>
</evidence>
<keyword evidence="3" id="KW-0012">Acyltransferase</keyword>
<dbReference type="PANTHER" id="PTHR23028">
    <property type="entry name" value="ACETYLTRANSFERASE"/>
    <property type="match status" value="1"/>
</dbReference>
<keyword evidence="1" id="KW-0812">Transmembrane</keyword>
<organism evidence="3 4">
    <name type="scientific">Marilutibacter spongiae</name>
    <dbReference type="NCBI Taxonomy" id="2025720"/>
    <lineage>
        <taxon>Bacteria</taxon>
        <taxon>Pseudomonadati</taxon>
        <taxon>Pseudomonadota</taxon>
        <taxon>Gammaproteobacteria</taxon>
        <taxon>Lysobacterales</taxon>
        <taxon>Lysobacteraceae</taxon>
        <taxon>Marilutibacter</taxon>
    </lineage>
</organism>
<feature type="transmembrane region" description="Helical" evidence="1">
    <location>
        <begin position="59"/>
        <end position="78"/>
    </location>
</feature>
<feature type="transmembrane region" description="Helical" evidence="1">
    <location>
        <begin position="99"/>
        <end position="118"/>
    </location>
</feature>
<feature type="transmembrane region" description="Helical" evidence="1">
    <location>
        <begin position="21"/>
        <end position="39"/>
    </location>
</feature>